<dbReference type="Pfam" id="PF20789">
    <property type="entry name" value="4HBT_3C"/>
    <property type="match status" value="1"/>
</dbReference>
<reference evidence="3" key="1">
    <citation type="journal article" date="2023" name="Mol. Phylogenet. Evol.">
        <title>Genome-scale phylogeny and comparative genomics of the fungal order Sordariales.</title>
        <authorList>
            <person name="Hensen N."/>
            <person name="Bonometti L."/>
            <person name="Westerberg I."/>
            <person name="Brannstrom I.O."/>
            <person name="Guillou S."/>
            <person name="Cros-Aarteil S."/>
            <person name="Calhoun S."/>
            <person name="Haridas S."/>
            <person name="Kuo A."/>
            <person name="Mondo S."/>
            <person name="Pangilinan J."/>
            <person name="Riley R."/>
            <person name="LaButti K."/>
            <person name="Andreopoulos B."/>
            <person name="Lipzen A."/>
            <person name="Chen C."/>
            <person name="Yan M."/>
            <person name="Daum C."/>
            <person name="Ng V."/>
            <person name="Clum A."/>
            <person name="Steindorff A."/>
            <person name="Ohm R.A."/>
            <person name="Martin F."/>
            <person name="Silar P."/>
            <person name="Natvig D.O."/>
            <person name="Lalanne C."/>
            <person name="Gautier V."/>
            <person name="Ament-Velasquez S.L."/>
            <person name="Kruys A."/>
            <person name="Hutchinson M.I."/>
            <person name="Powell A.J."/>
            <person name="Barry K."/>
            <person name="Miller A.N."/>
            <person name="Grigoriev I.V."/>
            <person name="Debuchy R."/>
            <person name="Gladieux P."/>
            <person name="Hiltunen Thoren M."/>
            <person name="Johannesson H."/>
        </authorList>
    </citation>
    <scope>NUCLEOTIDE SEQUENCE</scope>
    <source>
        <strain evidence="3">CBS 731.68</strain>
    </source>
</reference>
<feature type="domain" description="Acyl-CoA thioesterase-like C-terminal" evidence="2">
    <location>
        <begin position="183"/>
        <end position="329"/>
    </location>
</feature>
<dbReference type="Gene3D" id="2.40.160.210">
    <property type="entry name" value="Acyl-CoA thioesterase, double hotdog domain"/>
    <property type="match status" value="2"/>
</dbReference>
<accession>A0AAN6TUI0</accession>
<dbReference type="Pfam" id="PF13622">
    <property type="entry name" value="4HBT_3"/>
    <property type="match status" value="1"/>
</dbReference>
<evidence type="ECO:0000313" key="3">
    <source>
        <dbReference type="EMBL" id="KAK4120992.1"/>
    </source>
</evidence>
<dbReference type="PANTHER" id="PTHR38110:SF1">
    <property type="entry name" value="THIOESTERASE DOMAIN-CONTAINING PROTEIN"/>
    <property type="match status" value="1"/>
</dbReference>
<dbReference type="InterPro" id="IPR049449">
    <property type="entry name" value="TesB_ACOT8-like_N"/>
</dbReference>
<reference evidence="3" key="2">
    <citation type="submission" date="2023-05" db="EMBL/GenBank/DDBJ databases">
        <authorList>
            <consortium name="Lawrence Berkeley National Laboratory"/>
            <person name="Steindorff A."/>
            <person name="Hensen N."/>
            <person name="Bonometti L."/>
            <person name="Westerberg I."/>
            <person name="Brannstrom I.O."/>
            <person name="Guillou S."/>
            <person name="Cros-Aarteil S."/>
            <person name="Calhoun S."/>
            <person name="Haridas S."/>
            <person name="Kuo A."/>
            <person name="Mondo S."/>
            <person name="Pangilinan J."/>
            <person name="Riley R."/>
            <person name="Labutti K."/>
            <person name="Andreopoulos B."/>
            <person name="Lipzen A."/>
            <person name="Chen C."/>
            <person name="Yanf M."/>
            <person name="Daum C."/>
            <person name="Ng V."/>
            <person name="Clum A."/>
            <person name="Ohm R."/>
            <person name="Martin F."/>
            <person name="Silar P."/>
            <person name="Natvig D."/>
            <person name="Lalanne C."/>
            <person name="Gautier V."/>
            <person name="Ament-Velasquez S.L."/>
            <person name="Kruys A."/>
            <person name="Hutchinson M.I."/>
            <person name="Powell A.J."/>
            <person name="Barry K."/>
            <person name="Miller A.N."/>
            <person name="Grigoriev I.V."/>
            <person name="Debuchy R."/>
            <person name="Gladieux P."/>
            <person name="Thoren M.H."/>
            <person name="Johannesson H."/>
        </authorList>
    </citation>
    <scope>NUCLEOTIDE SEQUENCE</scope>
    <source>
        <strain evidence="3">CBS 731.68</strain>
    </source>
</reference>
<protein>
    <recommendedName>
        <fullName evidence="5">Thioesterase-like superfamily-domain-containing protein</fullName>
    </recommendedName>
</protein>
<evidence type="ECO:0000313" key="4">
    <source>
        <dbReference type="Proteomes" id="UP001302602"/>
    </source>
</evidence>
<dbReference type="PANTHER" id="PTHR38110">
    <property type="entry name" value="CHROMOSOME 23, WHOLE GENOME SHOTGUN SEQUENCE"/>
    <property type="match status" value="1"/>
</dbReference>
<organism evidence="3 4">
    <name type="scientific">Parathielavia appendiculata</name>
    <dbReference type="NCBI Taxonomy" id="2587402"/>
    <lineage>
        <taxon>Eukaryota</taxon>
        <taxon>Fungi</taxon>
        <taxon>Dikarya</taxon>
        <taxon>Ascomycota</taxon>
        <taxon>Pezizomycotina</taxon>
        <taxon>Sordariomycetes</taxon>
        <taxon>Sordariomycetidae</taxon>
        <taxon>Sordariales</taxon>
        <taxon>Chaetomiaceae</taxon>
        <taxon>Parathielavia</taxon>
    </lineage>
</organism>
<sequence>MDTRTAGNIPPFREAAKVQRLDSHTYGAILVDSFCIGTVPNGGYVASCILGAAALHQTGRGQKDVLNAHFQLLSRTETGPAIIIIEDIKVGRQLSTLHVTLYQHALLSEAPWITLGSTRKEIAAYLIMTDLGKERGISLPTAFTKSLHNPPMAAPPKPDFAALREDHDAHWARFQFVNGGSPPNYARCLNNCVYYDPRGGQPTRTILDKWVRLASGERFTPAALAFVSDCWPYMIQVQRSFHEGAKEKDAGEGGNEVVPSDLGFEWTGFWYPTVVLNLEVKKALPKDGVEWLHVRMQAKQIKDSRFDMEVLLLDEHGDLVAVSNHVCLIFSSERNMSERSKPGDVAKGALSRI</sequence>
<evidence type="ECO:0000259" key="1">
    <source>
        <dbReference type="Pfam" id="PF13622"/>
    </source>
</evidence>
<dbReference type="Proteomes" id="UP001302602">
    <property type="component" value="Unassembled WGS sequence"/>
</dbReference>
<dbReference type="AlphaFoldDB" id="A0AAN6TUI0"/>
<proteinExistence type="predicted"/>
<dbReference type="InterPro" id="IPR042171">
    <property type="entry name" value="Acyl-CoA_hotdog"/>
</dbReference>
<feature type="domain" description="Acyl-CoA thioesterase-like N-terminal HotDog" evidence="1">
    <location>
        <begin position="33"/>
        <end position="105"/>
    </location>
</feature>
<dbReference type="RefSeq" id="XP_062644763.1">
    <property type="nucleotide sequence ID" value="XM_062791392.1"/>
</dbReference>
<evidence type="ECO:0000259" key="2">
    <source>
        <dbReference type="Pfam" id="PF20789"/>
    </source>
</evidence>
<dbReference type="SUPFAM" id="SSF54637">
    <property type="entry name" value="Thioesterase/thiol ester dehydrase-isomerase"/>
    <property type="match status" value="1"/>
</dbReference>
<keyword evidence="4" id="KW-1185">Reference proteome</keyword>
<dbReference type="InterPro" id="IPR029069">
    <property type="entry name" value="HotDog_dom_sf"/>
</dbReference>
<gene>
    <name evidence="3" type="ORF">N657DRAFT_636050</name>
</gene>
<dbReference type="GeneID" id="87828161"/>
<name>A0AAN6TUI0_9PEZI</name>
<evidence type="ECO:0008006" key="5">
    <source>
        <dbReference type="Google" id="ProtNLM"/>
    </source>
</evidence>
<dbReference type="EMBL" id="MU853235">
    <property type="protein sequence ID" value="KAK4120992.1"/>
    <property type="molecule type" value="Genomic_DNA"/>
</dbReference>
<comment type="caution">
    <text evidence="3">The sequence shown here is derived from an EMBL/GenBank/DDBJ whole genome shotgun (WGS) entry which is preliminary data.</text>
</comment>
<dbReference type="InterPro" id="IPR052389">
    <property type="entry name" value="Sec_Metab_Biosynth-Assoc"/>
</dbReference>
<dbReference type="InterPro" id="IPR049450">
    <property type="entry name" value="ACOT8-like_C"/>
</dbReference>